<dbReference type="EMBL" id="CADEPM010000003">
    <property type="protein sequence ID" value="CAB3401884.1"/>
    <property type="molecule type" value="Genomic_DNA"/>
</dbReference>
<protein>
    <submittedName>
        <fullName evidence="1">Uncharacterized protein</fullName>
    </submittedName>
</protein>
<proteinExistence type="predicted"/>
<gene>
    <name evidence="1" type="ORF">CBOVIS_LOCUS4570</name>
</gene>
<organism evidence="1 2">
    <name type="scientific">Caenorhabditis bovis</name>
    <dbReference type="NCBI Taxonomy" id="2654633"/>
    <lineage>
        <taxon>Eukaryota</taxon>
        <taxon>Metazoa</taxon>
        <taxon>Ecdysozoa</taxon>
        <taxon>Nematoda</taxon>
        <taxon>Chromadorea</taxon>
        <taxon>Rhabditida</taxon>
        <taxon>Rhabditina</taxon>
        <taxon>Rhabditomorpha</taxon>
        <taxon>Rhabditoidea</taxon>
        <taxon>Rhabditidae</taxon>
        <taxon>Peloderinae</taxon>
        <taxon>Caenorhabditis</taxon>
    </lineage>
</organism>
<evidence type="ECO:0000313" key="1">
    <source>
        <dbReference type="EMBL" id="CAB3401884.1"/>
    </source>
</evidence>
<accession>A0A8S1EE05</accession>
<dbReference type="Proteomes" id="UP000494206">
    <property type="component" value="Unassembled WGS sequence"/>
</dbReference>
<reference evidence="1 2" key="1">
    <citation type="submission" date="2020-04" db="EMBL/GenBank/DDBJ databases">
        <authorList>
            <person name="Laetsch R D."/>
            <person name="Stevens L."/>
            <person name="Kumar S."/>
            <person name="Blaxter L. M."/>
        </authorList>
    </citation>
    <scope>NUCLEOTIDE SEQUENCE [LARGE SCALE GENOMIC DNA]</scope>
</reference>
<evidence type="ECO:0000313" key="2">
    <source>
        <dbReference type="Proteomes" id="UP000494206"/>
    </source>
</evidence>
<keyword evidence="2" id="KW-1185">Reference proteome</keyword>
<dbReference type="AlphaFoldDB" id="A0A8S1EE05"/>
<comment type="caution">
    <text evidence="1">The sequence shown here is derived from an EMBL/GenBank/DDBJ whole genome shotgun (WGS) entry which is preliminary data.</text>
</comment>
<name>A0A8S1EE05_9PELO</name>
<sequence>MSLKNPFVYYCRWEKKHKVYVPVASVFPDKDMVWSPPPPISSPAFQQPLPSITDKLGNLDEFRDQDDFSSFQQQTPPTPSSPLTWAISRFDYYSGKPSNTIIHNRPSLAS</sequence>